<organism evidence="1 2">
    <name type="scientific">Thermotoga petrophila (strain ATCC BAA-488 / DSM 13995 / JCM 10881 / RKU-1)</name>
    <dbReference type="NCBI Taxonomy" id="390874"/>
    <lineage>
        <taxon>Bacteria</taxon>
        <taxon>Thermotogati</taxon>
        <taxon>Thermotogota</taxon>
        <taxon>Thermotogae</taxon>
        <taxon>Thermotogales</taxon>
        <taxon>Thermotogaceae</taxon>
        <taxon>Thermotoga</taxon>
    </lineage>
</organism>
<dbReference type="HOGENOM" id="CLU_2940330_0_0_0"/>
<sequence length="60" mass="7083">MPYIYRCKKCGAIYYSATSIEYQLNKYCEKCGGELEQLGEEGEVMEMEKEEEESKKKKKK</sequence>
<dbReference type="EMBL" id="CP000702">
    <property type="protein sequence ID" value="ABQ47090.1"/>
    <property type="molecule type" value="Genomic_DNA"/>
</dbReference>
<proteinExistence type="predicted"/>
<reference evidence="1 2" key="2">
    <citation type="journal article" date="2009" name="Proc. Natl. Acad. Sci. U.S.A.">
        <title>On the chimeric nature, thermophilic origin, and phylogenetic placement of the Thermotogales.</title>
        <authorList>
            <person name="Zhaxybayeva O."/>
            <person name="Swithers K.S."/>
            <person name="Lapierre P."/>
            <person name="Fournier G.P."/>
            <person name="Bickhart D.M."/>
            <person name="DeBoy R.T."/>
            <person name="Nelson K.E."/>
            <person name="Nesbo C.L."/>
            <person name="Doolittle W.F."/>
            <person name="Gogarten J.P."/>
            <person name="Noll K.M."/>
        </authorList>
    </citation>
    <scope>NUCLEOTIDE SEQUENCE [LARGE SCALE GENOMIC DNA]</scope>
    <source>
        <strain evidence="2">ATCC BAA-488 / DSM 13995 / JCM 10881 / RKU-1</strain>
    </source>
</reference>
<dbReference type="AlphaFoldDB" id="A5ILL7"/>
<protein>
    <submittedName>
        <fullName evidence="1">Uncharacterized protein</fullName>
    </submittedName>
</protein>
<dbReference type="RefSeq" id="WP_011943618.1">
    <property type="nucleotide sequence ID" value="NC_009486.1"/>
</dbReference>
<evidence type="ECO:0000313" key="1">
    <source>
        <dbReference type="EMBL" id="ABQ47090.1"/>
    </source>
</evidence>
<accession>A5ILL7</accession>
<name>A5ILL7_THEP1</name>
<dbReference type="Proteomes" id="UP000006558">
    <property type="component" value="Chromosome"/>
</dbReference>
<gene>
    <name evidence="1" type="ordered locus">Tpet_1073</name>
</gene>
<reference evidence="2" key="1">
    <citation type="submission" date="2007-05" db="EMBL/GenBank/DDBJ databases">
        <title>Complete sequence of Thermotoga petrophila RKU-1.</title>
        <authorList>
            <consortium name="US DOE Joint Genome Institute"/>
            <person name="Copeland A."/>
            <person name="Lucas S."/>
            <person name="Lapidus A."/>
            <person name="Barry K."/>
            <person name="Glavina del Rio T."/>
            <person name="Dalin E."/>
            <person name="Tice H."/>
            <person name="Pitluck S."/>
            <person name="Sims D."/>
            <person name="Brettin T."/>
            <person name="Bruce D."/>
            <person name="Detter J.C."/>
            <person name="Han C."/>
            <person name="Tapia R."/>
            <person name="Schmutz J."/>
            <person name="Larimer F."/>
            <person name="Land M."/>
            <person name="Hauser L."/>
            <person name="Kyrpides N."/>
            <person name="Mikhailova N."/>
            <person name="Nelson K."/>
            <person name="Gogarten J.P."/>
            <person name="Noll K."/>
            <person name="Richardson P."/>
        </authorList>
    </citation>
    <scope>NUCLEOTIDE SEQUENCE [LARGE SCALE GENOMIC DNA]</scope>
    <source>
        <strain evidence="2">ATCC BAA-488 / DSM 13995 / JCM 10881 / RKU-1</strain>
    </source>
</reference>
<dbReference type="KEGG" id="tpt:Tpet_1073"/>
<evidence type="ECO:0000313" key="2">
    <source>
        <dbReference type="Proteomes" id="UP000006558"/>
    </source>
</evidence>